<keyword evidence="2" id="KW-0378">Hydrolase</keyword>
<dbReference type="PRINTS" id="PR00111">
    <property type="entry name" value="ABHYDROLASE"/>
</dbReference>
<dbReference type="InterPro" id="IPR029058">
    <property type="entry name" value="AB_hydrolase_fold"/>
</dbReference>
<dbReference type="PANTHER" id="PTHR43433:SF5">
    <property type="entry name" value="AB HYDROLASE-1 DOMAIN-CONTAINING PROTEIN"/>
    <property type="match status" value="1"/>
</dbReference>
<dbReference type="EMBL" id="QDKH01000003">
    <property type="protein sequence ID" value="PWC18870.1"/>
    <property type="molecule type" value="Genomic_DNA"/>
</dbReference>
<dbReference type="SUPFAM" id="SSF53474">
    <property type="entry name" value="alpha/beta-Hydrolases"/>
    <property type="match status" value="1"/>
</dbReference>
<organism evidence="2 3">
    <name type="scientific">Brenneria corticis</name>
    <dbReference type="NCBI Taxonomy" id="2173106"/>
    <lineage>
        <taxon>Bacteria</taxon>
        <taxon>Pseudomonadati</taxon>
        <taxon>Pseudomonadota</taxon>
        <taxon>Gammaproteobacteria</taxon>
        <taxon>Enterobacterales</taxon>
        <taxon>Pectobacteriaceae</taxon>
        <taxon>Brenneria</taxon>
    </lineage>
</organism>
<dbReference type="Gene3D" id="3.40.50.1820">
    <property type="entry name" value="alpha/beta hydrolase"/>
    <property type="match status" value="1"/>
</dbReference>
<dbReference type="AlphaFoldDB" id="A0A2U1UB17"/>
<dbReference type="RefSeq" id="WP_136164962.1">
    <property type="nucleotide sequence ID" value="NZ_KZ819072.1"/>
</dbReference>
<proteinExistence type="predicted"/>
<sequence>MAMVEVDSAKVFYRVDGDGPGLVLVHGTGGDGESNWGHLVERFTPYWKVVRPDYAGSGKTEDGGKPLLIRELAAQVIAAARDANATPFDLVGFSLGASLAAYIAAEYPEDVRAVVLLAGFASGEDGRMQLEFGLWRDLIHSDRRALARLVLLTGFSPNFLASLNPQQIEANIEAIVIGNQWEGMGRQVELDLALDVSEQIKSITKPVLVIGCTHDHMVPPAHARALAAAISGARYAELNSGHLAPLECPDEFVQLVTDFLRTGER</sequence>
<feature type="domain" description="AB hydrolase-1" evidence="1">
    <location>
        <begin position="22"/>
        <end position="254"/>
    </location>
</feature>
<gene>
    <name evidence="2" type="ORF">DDT56_02650</name>
</gene>
<evidence type="ECO:0000259" key="1">
    <source>
        <dbReference type="Pfam" id="PF12697"/>
    </source>
</evidence>
<evidence type="ECO:0000313" key="2">
    <source>
        <dbReference type="EMBL" id="PWC18870.1"/>
    </source>
</evidence>
<keyword evidence="3" id="KW-1185">Reference proteome</keyword>
<reference evidence="2 3" key="1">
    <citation type="submission" date="2018-04" db="EMBL/GenBank/DDBJ databases">
        <title>Brenneria corticis sp.nov.</title>
        <authorList>
            <person name="Li Y."/>
        </authorList>
    </citation>
    <scope>NUCLEOTIDE SEQUENCE [LARGE SCALE GENOMIC DNA]</scope>
    <source>
        <strain evidence="2 3">CFCC 11842</strain>
    </source>
</reference>
<dbReference type="PANTHER" id="PTHR43433">
    <property type="entry name" value="HYDROLASE, ALPHA/BETA FOLD FAMILY PROTEIN"/>
    <property type="match status" value="1"/>
</dbReference>
<dbReference type="Proteomes" id="UP000296159">
    <property type="component" value="Unassembled WGS sequence"/>
</dbReference>
<protein>
    <submittedName>
        <fullName evidence="2">Alpha/beta hydrolase</fullName>
    </submittedName>
</protein>
<dbReference type="GO" id="GO:0016787">
    <property type="term" value="F:hydrolase activity"/>
    <property type="evidence" value="ECO:0007669"/>
    <property type="project" value="UniProtKB-KW"/>
</dbReference>
<evidence type="ECO:0000313" key="3">
    <source>
        <dbReference type="Proteomes" id="UP000296159"/>
    </source>
</evidence>
<comment type="caution">
    <text evidence="2">The sequence shown here is derived from an EMBL/GenBank/DDBJ whole genome shotgun (WGS) entry which is preliminary data.</text>
</comment>
<dbReference type="InterPro" id="IPR000073">
    <property type="entry name" value="AB_hydrolase_1"/>
</dbReference>
<accession>A0A2U1UB17</accession>
<dbReference type="InterPro" id="IPR050471">
    <property type="entry name" value="AB_hydrolase"/>
</dbReference>
<dbReference type="Pfam" id="PF12697">
    <property type="entry name" value="Abhydrolase_6"/>
    <property type="match status" value="1"/>
</dbReference>
<name>A0A2U1UB17_9GAMM</name>